<evidence type="ECO:0000256" key="7">
    <source>
        <dbReference type="ARBA" id="ARBA00022801"/>
    </source>
</evidence>
<accession>F6I3U8</accession>
<dbReference type="GO" id="GO:0007165">
    <property type="term" value="P:signal transduction"/>
    <property type="evidence" value="ECO:0007669"/>
    <property type="project" value="InterPro"/>
</dbReference>
<dbReference type="FunFam" id="3.40.50.10140:FF:000007">
    <property type="entry name" value="Disease resistance protein (TIR-NBS-LRR class)"/>
    <property type="match status" value="1"/>
</dbReference>
<dbReference type="SUPFAM" id="SSF52540">
    <property type="entry name" value="P-loop containing nucleoside triphosphate hydrolases"/>
    <property type="match status" value="1"/>
</dbReference>
<evidence type="ECO:0000256" key="9">
    <source>
        <dbReference type="ARBA" id="ARBA00023242"/>
    </source>
</evidence>
<dbReference type="ExpressionAtlas" id="F6I3U8">
    <property type="expression patterns" value="baseline and differential"/>
</dbReference>
<dbReference type="SUPFAM" id="SSF52058">
    <property type="entry name" value="L domain-like"/>
    <property type="match status" value="1"/>
</dbReference>
<name>F6I3U8_VITVI</name>
<evidence type="ECO:0000256" key="6">
    <source>
        <dbReference type="ARBA" id="ARBA00022737"/>
    </source>
</evidence>
<dbReference type="Pfam" id="PF01582">
    <property type="entry name" value="TIR"/>
    <property type="match status" value="1"/>
</dbReference>
<evidence type="ECO:0000256" key="2">
    <source>
        <dbReference type="ARBA" id="ARBA00004496"/>
    </source>
</evidence>
<evidence type="ECO:0000256" key="12">
    <source>
        <dbReference type="SAM" id="MobiDB-lite"/>
    </source>
</evidence>
<dbReference type="EC" id="3.2.2.6" evidence="3"/>
<dbReference type="AlphaFoldDB" id="F6I3U8"/>
<dbReference type="Proteomes" id="UP000009183">
    <property type="component" value="Chromosome 18"/>
</dbReference>
<dbReference type="GO" id="GO:0043531">
    <property type="term" value="F:ADP binding"/>
    <property type="evidence" value="ECO:0007669"/>
    <property type="project" value="InterPro"/>
</dbReference>
<dbReference type="Gene3D" id="3.40.50.300">
    <property type="entry name" value="P-loop containing nucleotide triphosphate hydrolases"/>
    <property type="match status" value="1"/>
</dbReference>
<reference evidence="15" key="1">
    <citation type="journal article" date="2007" name="Nature">
        <title>The grapevine genome sequence suggests ancestral hexaploidization in major angiosperm phyla.</title>
        <authorList>
            <consortium name="The French-Italian Public Consortium for Grapevine Genome Characterization."/>
            <person name="Jaillon O."/>
            <person name="Aury J.-M."/>
            <person name="Noel B."/>
            <person name="Policriti A."/>
            <person name="Clepet C."/>
            <person name="Casagrande A."/>
            <person name="Choisne N."/>
            <person name="Aubourg S."/>
            <person name="Vitulo N."/>
            <person name="Jubin C."/>
            <person name="Vezzi A."/>
            <person name="Legeai F."/>
            <person name="Hugueney P."/>
            <person name="Dasilva C."/>
            <person name="Horner D."/>
            <person name="Mica E."/>
            <person name="Jublot D."/>
            <person name="Poulain J."/>
            <person name="Bruyere C."/>
            <person name="Billault A."/>
            <person name="Segurens B."/>
            <person name="Gouyvenoux M."/>
            <person name="Ugarte E."/>
            <person name="Cattonaro F."/>
            <person name="Anthouard V."/>
            <person name="Vico V."/>
            <person name="Del Fabbro C."/>
            <person name="Alaux M."/>
            <person name="Di Gaspero G."/>
            <person name="Dumas V."/>
            <person name="Felice N."/>
            <person name="Paillard S."/>
            <person name="Juman I."/>
            <person name="Moroldo M."/>
            <person name="Scalabrin S."/>
            <person name="Canaguier A."/>
            <person name="Le Clainche I."/>
            <person name="Malacrida G."/>
            <person name="Durand E."/>
            <person name="Pesole G."/>
            <person name="Laucou V."/>
            <person name="Chatelet P."/>
            <person name="Merdinoglu D."/>
            <person name="Delledonne M."/>
            <person name="Pezzotti M."/>
            <person name="Lecharny A."/>
            <person name="Scarpelli C."/>
            <person name="Artiguenave F."/>
            <person name="Pe M.E."/>
            <person name="Valle G."/>
            <person name="Morgante M."/>
            <person name="Caboche M."/>
            <person name="Adam-Blondon A.-F."/>
            <person name="Weissenbach J."/>
            <person name="Quetier F."/>
            <person name="Wincker P."/>
        </authorList>
    </citation>
    <scope>NUCLEOTIDE SEQUENCE [LARGE SCALE GENOMIC DNA]</scope>
    <source>
        <strain evidence="15">cv. Pinot noir / PN40024</strain>
    </source>
</reference>
<feature type="domain" description="TIR" evidence="13">
    <location>
        <begin position="13"/>
        <end position="179"/>
    </location>
</feature>
<dbReference type="PANTHER" id="PTHR11017">
    <property type="entry name" value="LEUCINE-RICH REPEAT-CONTAINING PROTEIN"/>
    <property type="match status" value="1"/>
</dbReference>
<keyword evidence="9" id="KW-0539">Nucleus</keyword>
<dbReference type="InterPro" id="IPR000157">
    <property type="entry name" value="TIR_dom"/>
</dbReference>
<evidence type="ECO:0000259" key="13">
    <source>
        <dbReference type="PROSITE" id="PS50104"/>
    </source>
</evidence>
<gene>
    <name evidence="14" type="ordered locus">VIT_18s0041g01340</name>
</gene>
<dbReference type="SMART" id="SM00255">
    <property type="entry name" value="TIR"/>
    <property type="match status" value="1"/>
</dbReference>
<dbReference type="GO" id="GO:0061809">
    <property type="term" value="F:NAD+ nucleosidase activity, cyclic ADP-ribose generating"/>
    <property type="evidence" value="ECO:0007669"/>
    <property type="project" value="UniProtKB-EC"/>
</dbReference>
<dbReference type="InterPro" id="IPR002182">
    <property type="entry name" value="NB-ARC"/>
</dbReference>
<dbReference type="FunCoup" id="F6I3U8">
    <property type="interactions" value="314"/>
</dbReference>
<keyword evidence="6" id="KW-0677">Repeat</keyword>
<keyword evidence="5" id="KW-0433">Leucine-rich repeat</keyword>
<dbReference type="GO" id="GO:0005634">
    <property type="term" value="C:nucleus"/>
    <property type="evidence" value="ECO:0007669"/>
    <property type="project" value="UniProtKB-SubCell"/>
</dbReference>
<dbReference type="Pfam" id="PF20160">
    <property type="entry name" value="C-JID"/>
    <property type="match status" value="1"/>
</dbReference>
<dbReference type="Pfam" id="PF00931">
    <property type="entry name" value="NB-ARC"/>
    <property type="match status" value="1"/>
</dbReference>
<evidence type="ECO:0000256" key="8">
    <source>
        <dbReference type="ARBA" id="ARBA00023027"/>
    </source>
</evidence>
<dbReference type="InterPro" id="IPR001611">
    <property type="entry name" value="Leu-rich_rpt"/>
</dbReference>
<keyword evidence="4" id="KW-0963">Cytoplasm</keyword>
<dbReference type="GO" id="GO:0050832">
    <property type="term" value="P:defense response to fungus"/>
    <property type="evidence" value="ECO:0007669"/>
    <property type="project" value="UniProtKB-ARBA"/>
</dbReference>
<keyword evidence="8" id="KW-0520">NAD</keyword>
<keyword evidence="7" id="KW-0378">Hydrolase</keyword>
<dbReference type="Gene3D" id="3.40.50.10140">
    <property type="entry name" value="Toll/interleukin-1 receptor homology (TIR) domain"/>
    <property type="match status" value="1"/>
</dbReference>
<dbReference type="SMR" id="F6I3U8"/>
<dbReference type="InterPro" id="IPR058192">
    <property type="entry name" value="WHD_ROQ1-like"/>
</dbReference>
<evidence type="ECO:0000256" key="5">
    <source>
        <dbReference type="ARBA" id="ARBA00022614"/>
    </source>
</evidence>
<dbReference type="eggNOG" id="ENOG502R41B">
    <property type="taxonomic scope" value="Eukaryota"/>
</dbReference>
<dbReference type="InterPro" id="IPR044974">
    <property type="entry name" value="Disease_R_plants"/>
</dbReference>
<sequence length="1019" mass="115826">MAFPSSSSSSSQGSYDVFLSFRGEDTRNNFTAHLYQELRTKGINTFIDDDKLERGRLISPALVTAIENSMFSIIVLSENYASSKWCLEELAKILECMKTRGQRVLPIFYNVDPSDVKKQRGKFGAALAEHEKNLTENMERVQIWKDALTQVANLSGWESRNKNELLLIKEIVKHVFNKLINICSGDTEKLVGIDARIQEIKMRLRLESDDVGMIGIWGMGGIGKTTLARALYNEISRQFEAHSFLEDVGKVLVNKGLIKLQQIFLYDLLEEKDLNTKGFTFIKARLHSKKALVVLDNVNDPKILECLVGNWDWFGRGSRIIITARDKHLLIAHGVLCYQVPTFNYDEAYGFIKRHSLKHELLIGDFLELSKEMIDYAKGLPLALKVLCSSLFGMSKKERRNQLDKLKSTLHKKIEEVLRISYDGLDDKEKNIFLDIACFFKGEDKDYVIEILDGCGFFSSCGIRTLVNKSLISIYGNKLEMHDLIQEMGIEIVRQQFVQELGKRSRLWFHEDIIDVLEKLKCMDLSHSKYLIETPNLSRVTNLERLVLEDCVSLCKVHPSLRDLKNLNFLSFKNCKMLKSLPSGPYDLKSLATLILSGCSKFEQFPENFGYLEMLKKLYADGTALRELPSSLSSLRNLEILSFVGCKGPPSASWLFPRRSSNSTGFILHNLSGLCSLRKLDLSDCNLSDETNLSCLVYLSSLKDLYLCENNFVTLPNLSRLSRLERFRLANCTRLQELPDLPSSIVQVDARNCTSLKNVSLRNVQSFLLKNRVIWDLNFVLALEILTPGSRLPDWIRYQSSGKEVIAELSPNWFNSNFLGFGFANVVPKFSNLGLSRFVYCYLSLSRSSDFTHGFRVVPYPHFLCLNRQMLTLDHVYLLYVPLSSFSDWCPWGHIINWHQVTHIKASFQPRSDQFGEVKRYGIGLAYSNEDVNHNNPPMIQFGSISSASSPPPNKSTVVLTEIHDEEPSGSVDGSELDNSGYYTADEGEPAETACSKDPSESEMQPQKRLKCSHFQDIP</sequence>
<dbReference type="InterPro" id="IPR032675">
    <property type="entry name" value="LRR_dom_sf"/>
</dbReference>
<evidence type="ECO:0000256" key="4">
    <source>
        <dbReference type="ARBA" id="ARBA00022490"/>
    </source>
</evidence>
<dbReference type="InterPro" id="IPR027417">
    <property type="entry name" value="P-loop_NTPase"/>
</dbReference>
<proteinExistence type="inferred from homology"/>
<dbReference type="GO" id="GO:0043068">
    <property type="term" value="P:positive regulation of programmed cell death"/>
    <property type="evidence" value="ECO:0007669"/>
    <property type="project" value="UniProtKB-ARBA"/>
</dbReference>
<dbReference type="InterPro" id="IPR045344">
    <property type="entry name" value="C-JID"/>
</dbReference>
<evidence type="ECO:0000313" key="14">
    <source>
        <dbReference type="EMBL" id="CCB61671.1"/>
    </source>
</evidence>
<keyword evidence="15" id="KW-1185">Reference proteome</keyword>
<evidence type="ECO:0000256" key="3">
    <source>
        <dbReference type="ARBA" id="ARBA00011982"/>
    </source>
</evidence>
<dbReference type="EMBL" id="FN596744">
    <property type="protein sequence ID" value="CCB61671.1"/>
    <property type="molecule type" value="Genomic_DNA"/>
</dbReference>
<dbReference type="PaxDb" id="29760-VIT_18s0041g01340.t01"/>
<evidence type="ECO:0000256" key="10">
    <source>
        <dbReference type="ARBA" id="ARBA00047304"/>
    </source>
</evidence>
<comment type="similarity">
    <text evidence="11">Belongs to the disease resistance TIR-NB-LRR family.</text>
</comment>
<dbReference type="Pfam" id="PF23282">
    <property type="entry name" value="WHD_ROQ1"/>
    <property type="match status" value="1"/>
</dbReference>
<comment type="subcellular location">
    <subcellularLocation>
        <location evidence="2">Cytoplasm</location>
    </subcellularLocation>
    <subcellularLocation>
        <location evidence="1">Nucleus</location>
    </subcellularLocation>
</comment>
<dbReference type="Gene3D" id="3.80.10.10">
    <property type="entry name" value="Ribonuclease Inhibitor"/>
    <property type="match status" value="2"/>
</dbReference>
<dbReference type="PANTHER" id="PTHR11017:SF479">
    <property type="entry name" value="DISEASE RESISTANCE PROTEIN (TIR-NBS-LRR CLASS) FAMILY"/>
    <property type="match status" value="1"/>
</dbReference>
<organism evidence="14 15">
    <name type="scientific">Vitis vinifera</name>
    <name type="common">Grape</name>
    <dbReference type="NCBI Taxonomy" id="29760"/>
    <lineage>
        <taxon>Eukaryota</taxon>
        <taxon>Viridiplantae</taxon>
        <taxon>Streptophyta</taxon>
        <taxon>Embryophyta</taxon>
        <taxon>Tracheophyta</taxon>
        <taxon>Spermatophyta</taxon>
        <taxon>Magnoliopsida</taxon>
        <taxon>eudicotyledons</taxon>
        <taxon>Gunneridae</taxon>
        <taxon>Pentapetalae</taxon>
        <taxon>rosids</taxon>
        <taxon>Vitales</taxon>
        <taxon>Vitaceae</taxon>
        <taxon>Viteae</taxon>
        <taxon>Vitis</taxon>
    </lineage>
</organism>
<dbReference type="SUPFAM" id="SSF52200">
    <property type="entry name" value="Toll/Interleukin receptor TIR domain"/>
    <property type="match status" value="1"/>
</dbReference>
<dbReference type="InterPro" id="IPR035897">
    <property type="entry name" value="Toll_tir_struct_dom_sf"/>
</dbReference>
<evidence type="ECO:0000256" key="11">
    <source>
        <dbReference type="ARBA" id="ARBA00061488"/>
    </source>
</evidence>
<dbReference type="InterPro" id="IPR042197">
    <property type="entry name" value="Apaf_helical"/>
</dbReference>
<dbReference type="PROSITE" id="PS50104">
    <property type="entry name" value="TIR"/>
    <property type="match status" value="1"/>
</dbReference>
<dbReference type="InParanoid" id="F6I3U8"/>
<feature type="region of interest" description="Disordered" evidence="12">
    <location>
        <begin position="966"/>
        <end position="1019"/>
    </location>
</feature>
<dbReference type="GO" id="GO:0005737">
    <property type="term" value="C:cytoplasm"/>
    <property type="evidence" value="ECO:0007669"/>
    <property type="project" value="UniProtKB-SubCell"/>
</dbReference>
<comment type="catalytic activity">
    <reaction evidence="10">
        <text>NAD(+) + H2O = ADP-D-ribose + nicotinamide + H(+)</text>
        <dbReference type="Rhea" id="RHEA:16301"/>
        <dbReference type="ChEBI" id="CHEBI:15377"/>
        <dbReference type="ChEBI" id="CHEBI:15378"/>
        <dbReference type="ChEBI" id="CHEBI:17154"/>
        <dbReference type="ChEBI" id="CHEBI:57540"/>
        <dbReference type="ChEBI" id="CHEBI:57967"/>
        <dbReference type="EC" id="3.2.2.6"/>
    </reaction>
    <physiologicalReaction direction="left-to-right" evidence="10">
        <dbReference type="Rhea" id="RHEA:16302"/>
    </physiologicalReaction>
</comment>
<evidence type="ECO:0000256" key="1">
    <source>
        <dbReference type="ARBA" id="ARBA00004123"/>
    </source>
</evidence>
<dbReference type="HOGENOM" id="CLU_001561_0_0_1"/>
<dbReference type="PRINTS" id="PR00364">
    <property type="entry name" value="DISEASERSIST"/>
</dbReference>
<dbReference type="PROSITE" id="PS51450">
    <property type="entry name" value="LRR"/>
    <property type="match status" value="2"/>
</dbReference>
<dbReference type="Gene3D" id="1.10.8.430">
    <property type="entry name" value="Helical domain of apoptotic protease-activating factors"/>
    <property type="match status" value="1"/>
</dbReference>
<protein>
    <recommendedName>
        <fullName evidence="3">ADP-ribosyl cyclase/cyclic ADP-ribose hydrolase</fullName>
        <ecNumber evidence="3">3.2.2.6</ecNumber>
    </recommendedName>
</protein>
<evidence type="ECO:0000313" key="15">
    <source>
        <dbReference type="Proteomes" id="UP000009183"/>
    </source>
</evidence>